<proteinExistence type="predicted"/>
<feature type="transmembrane region" description="Helical" evidence="1">
    <location>
        <begin position="132"/>
        <end position="149"/>
    </location>
</feature>
<evidence type="ECO:0000259" key="2">
    <source>
        <dbReference type="PROSITE" id="PS50125"/>
    </source>
</evidence>
<feature type="domain" description="Guanylate cyclase" evidence="2">
    <location>
        <begin position="262"/>
        <end position="398"/>
    </location>
</feature>
<organism evidence="3 4">
    <name type="scientific">Sneathiella marina</name>
    <dbReference type="NCBI Taxonomy" id="2950108"/>
    <lineage>
        <taxon>Bacteria</taxon>
        <taxon>Pseudomonadati</taxon>
        <taxon>Pseudomonadota</taxon>
        <taxon>Alphaproteobacteria</taxon>
        <taxon>Sneathiellales</taxon>
        <taxon>Sneathiellaceae</taxon>
        <taxon>Sneathiella</taxon>
    </lineage>
</organism>
<dbReference type="SMART" id="SM00044">
    <property type="entry name" value="CYCc"/>
    <property type="match status" value="1"/>
</dbReference>
<dbReference type="SUPFAM" id="SSF55073">
    <property type="entry name" value="Nucleotide cyclase"/>
    <property type="match status" value="1"/>
</dbReference>
<protein>
    <submittedName>
        <fullName evidence="3">Adenylate/guanylate cyclase domain-containing protein</fullName>
    </submittedName>
</protein>
<evidence type="ECO:0000313" key="4">
    <source>
        <dbReference type="Proteomes" id="UP001056291"/>
    </source>
</evidence>
<dbReference type="InterPro" id="IPR050697">
    <property type="entry name" value="Adenylyl/Guanylyl_Cyclase_3/4"/>
</dbReference>
<dbReference type="InterPro" id="IPR001054">
    <property type="entry name" value="A/G_cyclase"/>
</dbReference>
<dbReference type="CDD" id="cd07302">
    <property type="entry name" value="CHD"/>
    <property type="match status" value="1"/>
</dbReference>
<reference evidence="3" key="1">
    <citation type="submission" date="2022-06" db="EMBL/GenBank/DDBJ databases">
        <title>Sneathiella actinostolidae sp. nov., isolated from a sea anemonein the Western Pacific Ocean.</title>
        <authorList>
            <person name="Wei M.J."/>
        </authorList>
    </citation>
    <scope>NUCLEOTIDE SEQUENCE</scope>
    <source>
        <strain evidence="3">PHK-P5</strain>
    </source>
</reference>
<dbReference type="PANTHER" id="PTHR43081:SF18">
    <property type="entry name" value="BLL7624 PROTEIN"/>
    <property type="match status" value="1"/>
</dbReference>
<feature type="transmembrane region" description="Helical" evidence="1">
    <location>
        <begin position="156"/>
        <end position="176"/>
    </location>
</feature>
<feature type="transmembrane region" description="Helical" evidence="1">
    <location>
        <begin position="182"/>
        <end position="202"/>
    </location>
</feature>
<sequence>MTVQISESNPSRARPALTIDNETLQNEIRIEQSVQVQANMPVISFGSFGLILLVFYIYWDYALQSGAIYLLIALLLSTLLPMRGYFRLRGKPRPAKVSIRRIRVLEIYTLTVGLLWAATIFILLAVTDPVDGVILLWVMYVTAYTGAFLNSTMVRVAAGFAGPVALANAIGAYIYDVIDAELLLFLCLCGLPTLAWIIWLNGKETKINVRLRVENRLAELERRRVLEVISTQLGKYMSPQLYQSIFRGEQKVEIASKRKKLTVFFSDIAGFTEITDQLESEELTALLNHYLTEMSKIALEHGATIDKFIGDAIVVYFGDPETKGVKEDAAACVHMAIAMQKRLKDLQIGWQDQGLIERPFAIRIGINTGYCTVGNIGSEERMDYTIIGNEVNLAARLETASDIGGILLANETYSLVKEWLQAEEQAAITVKGFQKPIRTFRVTGALDDATAGSSSLPGFSLDLDTEKMSDSDKQSAVQKLRKAIAEIEEPLS</sequence>
<name>A0ABY4VZ24_9PROT</name>
<dbReference type="Gene3D" id="3.30.70.1230">
    <property type="entry name" value="Nucleotide cyclase"/>
    <property type="match status" value="1"/>
</dbReference>
<dbReference type="PROSITE" id="PS50125">
    <property type="entry name" value="GUANYLATE_CYCLASE_2"/>
    <property type="match status" value="1"/>
</dbReference>
<evidence type="ECO:0000256" key="1">
    <source>
        <dbReference type="SAM" id="Phobius"/>
    </source>
</evidence>
<evidence type="ECO:0000313" key="3">
    <source>
        <dbReference type="EMBL" id="USG60171.1"/>
    </source>
</evidence>
<dbReference type="PANTHER" id="PTHR43081">
    <property type="entry name" value="ADENYLATE CYCLASE, TERMINAL-DIFFERENTIATION SPECIFIC-RELATED"/>
    <property type="match status" value="1"/>
</dbReference>
<gene>
    <name evidence="3" type="ORF">NBZ79_13395</name>
</gene>
<feature type="transmembrane region" description="Helical" evidence="1">
    <location>
        <begin position="38"/>
        <end position="59"/>
    </location>
</feature>
<keyword evidence="1" id="KW-0812">Transmembrane</keyword>
<feature type="transmembrane region" description="Helical" evidence="1">
    <location>
        <begin position="65"/>
        <end position="86"/>
    </location>
</feature>
<accession>A0ABY4VZ24</accession>
<dbReference type="Proteomes" id="UP001056291">
    <property type="component" value="Chromosome"/>
</dbReference>
<feature type="transmembrane region" description="Helical" evidence="1">
    <location>
        <begin position="107"/>
        <end position="126"/>
    </location>
</feature>
<dbReference type="EMBL" id="CP098747">
    <property type="protein sequence ID" value="USG60171.1"/>
    <property type="molecule type" value="Genomic_DNA"/>
</dbReference>
<keyword evidence="4" id="KW-1185">Reference proteome</keyword>
<dbReference type="Pfam" id="PF00211">
    <property type="entry name" value="Guanylate_cyc"/>
    <property type="match status" value="1"/>
</dbReference>
<dbReference type="InterPro" id="IPR029787">
    <property type="entry name" value="Nucleotide_cyclase"/>
</dbReference>
<dbReference type="RefSeq" id="WP_251932978.1">
    <property type="nucleotide sequence ID" value="NZ_CP098747.1"/>
</dbReference>
<keyword evidence="1" id="KW-0472">Membrane</keyword>
<keyword evidence="1" id="KW-1133">Transmembrane helix</keyword>